<name>A0AAE0BJH9_9CHLO</name>
<feature type="region of interest" description="Disordered" evidence="1">
    <location>
        <begin position="409"/>
        <end position="429"/>
    </location>
</feature>
<feature type="compositionally biased region" description="Basic and acidic residues" evidence="1">
    <location>
        <begin position="409"/>
        <end position="421"/>
    </location>
</feature>
<organism evidence="2 3">
    <name type="scientific">Cymbomonas tetramitiformis</name>
    <dbReference type="NCBI Taxonomy" id="36881"/>
    <lineage>
        <taxon>Eukaryota</taxon>
        <taxon>Viridiplantae</taxon>
        <taxon>Chlorophyta</taxon>
        <taxon>Pyramimonadophyceae</taxon>
        <taxon>Pyramimonadales</taxon>
        <taxon>Pyramimonadaceae</taxon>
        <taxon>Cymbomonas</taxon>
    </lineage>
</organism>
<sequence length="642" mass="70180">MICKMQHLESRLRCTSQNVRSLIPVVEIEEIVRQLDVKGKDRRDVVRFPVAHCIVALQCNSQATWEHVVDSLCDKGLGCEVKRCHVIIRRVLCHFGSGKINVTAVEHLLARSLTAHLPTAHIIVGSLTQHISEAAERPACSQVLSLLSKIAASCPRAPRLFLPPLHKALQITWASTNAVQPSPRLVACCVDMVTTSARRPAGGISQGAAQVVQEDVRACLHHWESDQSCSFVARFGDSLERKACDASFKEQWQTGYQAVADLVNEQLQPVLAEHGGLGADQLPALPATAYLPPAEISPLMQGWLEHGDEAQLQELLGLPQLRCAAALAQCVEAAAGSLCPHQGEGDPTDHSSTEIRQARVLGGLLGLLEREVLQAQASESCSLQQALHRVWRLALRLMFERSKQTLLSREKREALEAHPTEEEVDPDGGRRLPVLAMHEAVAQRQHARSTAMPPMQDLLLEAAAAQVRAVRAGDANKVDAGGAPRRVDAETAFRRLVHVVWPGREHTVGRQNEERPAASGGQRGCRASEMGSRTCWAELKRAMEQHPYGFVYERMAMCLAPISTLCAAVSRSSGSLALSPAFPLIPMLALLFRELESLPSWWGRGSSETAGSPDWPLLAEEDYIGIIARQPQYVIDHPATCS</sequence>
<evidence type="ECO:0000313" key="3">
    <source>
        <dbReference type="Proteomes" id="UP001190700"/>
    </source>
</evidence>
<comment type="caution">
    <text evidence="2">The sequence shown here is derived from an EMBL/GenBank/DDBJ whole genome shotgun (WGS) entry which is preliminary data.</text>
</comment>
<evidence type="ECO:0000313" key="2">
    <source>
        <dbReference type="EMBL" id="KAK3237763.1"/>
    </source>
</evidence>
<protein>
    <submittedName>
        <fullName evidence="2">Uncharacterized protein</fullName>
    </submittedName>
</protein>
<dbReference type="EMBL" id="LGRX02034455">
    <property type="protein sequence ID" value="KAK3237763.1"/>
    <property type="molecule type" value="Genomic_DNA"/>
</dbReference>
<dbReference type="AlphaFoldDB" id="A0AAE0BJH9"/>
<keyword evidence="3" id="KW-1185">Reference proteome</keyword>
<accession>A0AAE0BJH9</accession>
<reference evidence="2 3" key="1">
    <citation type="journal article" date="2015" name="Genome Biol. Evol.">
        <title>Comparative Genomics of a Bacterivorous Green Alga Reveals Evolutionary Causalities and Consequences of Phago-Mixotrophic Mode of Nutrition.</title>
        <authorList>
            <person name="Burns J.A."/>
            <person name="Paasch A."/>
            <person name="Narechania A."/>
            <person name="Kim E."/>
        </authorList>
    </citation>
    <scope>NUCLEOTIDE SEQUENCE [LARGE SCALE GENOMIC DNA]</scope>
    <source>
        <strain evidence="2 3">PLY_AMNH</strain>
    </source>
</reference>
<gene>
    <name evidence="2" type="ORF">CYMTET_52184</name>
</gene>
<evidence type="ECO:0000256" key="1">
    <source>
        <dbReference type="SAM" id="MobiDB-lite"/>
    </source>
</evidence>
<proteinExistence type="predicted"/>
<dbReference type="Proteomes" id="UP001190700">
    <property type="component" value="Unassembled WGS sequence"/>
</dbReference>